<feature type="transmembrane region" description="Helical" evidence="5">
    <location>
        <begin position="351"/>
        <end position="369"/>
    </location>
</feature>
<sequence length="637" mass="67739">MLLAKLRKSGVQGVGLIAVTYVYFLIFAQFAFIHRLDALGITGAHLKSVMAAMAVGGILLSLLAPRVSSLASASRRMQLAFCVTGIAALLTLVPLTVTAAIAVSFLIGAGLGLLTVTLVTNLRQWTGDRSALLKVGIGTGIGYFLCNIPSLFTASPQAQSATAGLLCLVGIVVANLTIEPISDPVLSEPSLLTNSSIIPFVLVVASFAALIWLDSAAFFIIQNTTVLKAGTWQGSAHLWANGLIHLGAALLSAFLLRRRGLSIVLAVAVGALAFACLLLLDPARALTASVFYPIGVSLYSVALVAYPSLLSSATSPAQRGRQAGWIYAIAGWIGSALGIGMGQNLGHVPPAFVAVASAVVLFPVLVHIFRHRPRELALTAVVLLIALVVYRVQPSAPVAASPTAVERGRLVYISEGCIHCHSQYVRPNTADVIMWGPVESVDQVHQQRPPLIGNRRQGPDLMQVGARRSALWLKMHLFDPRQVSGSSIMPSYAFLFQDRRGNDLVAYLASLQNPAAQQHIADEQQWHLPAKAVAAAIPADGQQLYNRYCATCHNADGRTRIKWQSEFTESPAILTTGATTAGSSTGSQSARIDHLAQIIKFGVPNSDMAGHEYLPDKDIASLSTWLAQNTPRPAQKQ</sequence>
<feature type="transmembrane region" description="Helical" evidence="5">
    <location>
        <begin position="131"/>
        <end position="152"/>
    </location>
</feature>
<name>A0AAU7DKI5_9BACT</name>
<dbReference type="Pfam" id="PF13442">
    <property type="entry name" value="Cytochrome_CBB3"/>
    <property type="match status" value="1"/>
</dbReference>
<feature type="domain" description="Cytochrome c" evidence="6">
    <location>
        <begin position="403"/>
        <end position="512"/>
    </location>
</feature>
<feature type="transmembrane region" description="Helical" evidence="5">
    <location>
        <begin position="76"/>
        <end position="93"/>
    </location>
</feature>
<evidence type="ECO:0000259" key="6">
    <source>
        <dbReference type="PROSITE" id="PS51007"/>
    </source>
</evidence>
<organism evidence="7">
    <name type="scientific">Telmatobacter sp. DSM 110680</name>
    <dbReference type="NCBI Taxonomy" id="3036704"/>
    <lineage>
        <taxon>Bacteria</taxon>
        <taxon>Pseudomonadati</taxon>
        <taxon>Acidobacteriota</taxon>
        <taxon>Terriglobia</taxon>
        <taxon>Terriglobales</taxon>
        <taxon>Acidobacteriaceae</taxon>
        <taxon>Telmatobacter</taxon>
    </lineage>
</organism>
<dbReference type="GO" id="GO:0046872">
    <property type="term" value="F:metal ion binding"/>
    <property type="evidence" value="ECO:0007669"/>
    <property type="project" value="UniProtKB-KW"/>
</dbReference>
<dbReference type="PANTHER" id="PTHR33751:SF1">
    <property type="entry name" value="CBB3-TYPE CYTOCHROME C OXIDASE SUBUNIT FIXP"/>
    <property type="match status" value="1"/>
</dbReference>
<feature type="transmembrane region" description="Helical" evidence="5">
    <location>
        <begin position="292"/>
        <end position="313"/>
    </location>
</feature>
<feature type="transmembrane region" description="Helical" evidence="5">
    <location>
        <begin position="12"/>
        <end position="32"/>
    </location>
</feature>
<gene>
    <name evidence="7" type="ORF">P8935_00585</name>
</gene>
<feature type="transmembrane region" description="Helical" evidence="5">
    <location>
        <begin position="158"/>
        <end position="176"/>
    </location>
</feature>
<dbReference type="RefSeq" id="WP_348263066.1">
    <property type="nucleotide sequence ID" value="NZ_CP121196.1"/>
</dbReference>
<accession>A0AAU7DKI5</accession>
<dbReference type="GO" id="GO:0009055">
    <property type="term" value="F:electron transfer activity"/>
    <property type="evidence" value="ECO:0007669"/>
    <property type="project" value="InterPro"/>
</dbReference>
<dbReference type="InterPro" id="IPR003468">
    <property type="entry name" value="Cyt_c_oxidase_monohaem-su/FixO"/>
</dbReference>
<dbReference type="Pfam" id="PF02433">
    <property type="entry name" value="FixO"/>
    <property type="match status" value="1"/>
</dbReference>
<feature type="transmembrane region" description="Helical" evidence="5">
    <location>
        <begin position="44"/>
        <end position="64"/>
    </location>
</feature>
<evidence type="ECO:0000256" key="4">
    <source>
        <dbReference type="PROSITE-ProRule" id="PRU00433"/>
    </source>
</evidence>
<dbReference type="InterPro" id="IPR036259">
    <property type="entry name" value="MFS_trans_sf"/>
</dbReference>
<dbReference type="InterPro" id="IPR009056">
    <property type="entry name" value="Cyt_c-like_dom"/>
</dbReference>
<evidence type="ECO:0000256" key="3">
    <source>
        <dbReference type="ARBA" id="ARBA00023004"/>
    </source>
</evidence>
<keyword evidence="2 4" id="KW-0479">Metal-binding</keyword>
<feature type="transmembrane region" description="Helical" evidence="5">
    <location>
        <begin position="99"/>
        <end position="119"/>
    </location>
</feature>
<feature type="transmembrane region" description="Helical" evidence="5">
    <location>
        <begin position="263"/>
        <end position="280"/>
    </location>
</feature>
<dbReference type="GO" id="GO:0020037">
    <property type="term" value="F:heme binding"/>
    <property type="evidence" value="ECO:0007669"/>
    <property type="project" value="InterPro"/>
</dbReference>
<proteinExistence type="predicted"/>
<dbReference type="PANTHER" id="PTHR33751">
    <property type="entry name" value="CBB3-TYPE CYTOCHROME C OXIDASE SUBUNIT FIXP"/>
    <property type="match status" value="1"/>
</dbReference>
<keyword evidence="5" id="KW-0812">Transmembrane</keyword>
<reference evidence="7" key="1">
    <citation type="submission" date="2023-03" db="EMBL/GenBank/DDBJ databases">
        <title>Edaphobacter sp.</title>
        <authorList>
            <person name="Huber K.J."/>
            <person name="Papendorf J."/>
            <person name="Pilke C."/>
            <person name="Bunk B."/>
            <person name="Sproeer C."/>
            <person name="Pester M."/>
        </authorList>
    </citation>
    <scope>NUCLEOTIDE SEQUENCE</scope>
    <source>
        <strain evidence="7">DSM 110680</strain>
    </source>
</reference>
<evidence type="ECO:0000256" key="5">
    <source>
        <dbReference type="SAM" id="Phobius"/>
    </source>
</evidence>
<dbReference type="AlphaFoldDB" id="A0AAU7DKI5"/>
<dbReference type="Gene3D" id="1.10.760.10">
    <property type="entry name" value="Cytochrome c-like domain"/>
    <property type="match status" value="2"/>
</dbReference>
<feature type="transmembrane region" description="Helical" evidence="5">
    <location>
        <begin position="236"/>
        <end position="256"/>
    </location>
</feature>
<dbReference type="SUPFAM" id="SSF103473">
    <property type="entry name" value="MFS general substrate transporter"/>
    <property type="match status" value="1"/>
</dbReference>
<feature type="transmembrane region" description="Helical" evidence="5">
    <location>
        <begin position="325"/>
        <end position="345"/>
    </location>
</feature>
<keyword evidence="3 4" id="KW-0408">Iron</keyword>
<keyword evidence="1 4" id="KW-0349">Heme</keyword>
<evidence type="ECO:0000256" key="1">
    <source>
        <dbReference type="ARBA" id="ARBA00022617"/>
    </source>
</evidence>
<feature type="transmembrane region" description="Helical" evidence="5">
    <location>
        <begin position="197"/>
        <end position="221"/>
    </location>
</feature>
<feature type="domain" description="Cytochrome c" evidence="6">
    <location>
        <begin position="536"/>
        <end position="630"/>
    </location>
</feature>
<dbReference type="EMBL" id="CP121196">
    <property type="protein sequence ID" value="XBH17841.1"/>
    <property type="molecule type" value="Genomic_DNA"/>
</dbReference>
<keyword evidence="5" id="KW-1133">Transmembrane helix</keyword>
<feature type="transmembrane region" description="Helical" evidence="5">
    <location>
        <begin position="376"/>
        <end position="393"/>
    </location>
</feature>
<dbReference type="PROSITE" id="PS51007">
    <property type="entry name" value="CYTC"/>
    <property type="match status" value="2"/>
</dbReference>
<evidence type="ECO:0000256" key="2">
    <source>
        <dbReference type="ARBA" id="ARBA00022723"/>
    </source>
</evidence>
<dbReference type="SUPFAM" id="SSF46626">
    <property type="entry name" value="Cytochrome c"/>
    <property type="match status" value="2"/>
</dbReference>
<keyword evidence="5" id="KW-0472">Membrane</keyword>
<dbReference type="InterPro" id="IPR036909">
    <property type="entry name" value="Cyt_c-like_dom_sf"/>
</dbReference>
<protein>
    <submittedName>
        <fullName evidence="7">Cbb3-type cytochrome c oxidase subunit II</fullName>
    </submittedName>
</protein>
<evidence type="ECO:0000313" key="7">
    <source>
        <dbReference type="EMBL" id="XBH17841.1"/>
    </source>
</evidence>
<dbReference type="InterPro" id="IPR050597">
    <property type="entry name" value="Cytochrome_c_Oxidase_Subunit"/>
</dbReference>